<name>A0A5A7TXF2_CUCMM</name>
<dbReference type="AlphaFoldDB" id="A0A5A7TXF2"/>
<comment type="caution">
    <text evidence="2">The sequence shown here is derived from an EMBL/GenBank/DDBJ whole genome shotgun (WGS) entry which is preliminary data.</text>
</comment>
<evidence type="ECO:0000313" key="3">
    <source>
        <dbReference type="Proteomes" id="UP000321393"/>
    </source>
</evidence>
<gene>
    <name evidence="2" type="ORF">E6C27_scaffold114G001530</name>
</gene>
<keyword evidence="1" id="KW-0175">Coiled coil</keyword>
<organism evidence="2 3">
    <name type="scientific">Cucumis melo var. makuwa</name>
    <name type="common">Oriental melon</name>
    <dbReference type="NCBI Taxonomy" id="1194695"/>
    <lineage>
        <taxon>Eukaryota</taxon>
        <taxon>Viridiplantae</taxon>
        <taxon>Streptophyta</taxon>
        <taxon>Embryophyta</taxon>
        <taxon>Tracheophyta</taxon>
        <taxon>Spermatophyta</taxon>
        <taxon>Magnoliopsida</taxon>
        <taxon>eudicotyledons</taxon>
        <taxon>Gunneridae</taxon>
        <taxon>Pentapetalae</taxon>
        <taxon>rosids</taxon>
        <taxon>fabids</taxon>
        <taxon>Cucurbitales</taxon>
        <taxon>Cucurbitaceae</taxon>
        <taxon>Benincaseae</taxon>
        <taxon>Cucumis</taxon>
    </lineage>
</organism>
<accession>A0A5A7TXF2</accession>
<evidence type="ECO:0000256" key="1">
    <source>
        <dbReference type="SAM" id="Coils"/>
    </source>
</evidence>
<dbReference type="PANTHER" id="PTHR33223:SF8">
    <property type="entry name" value="OS04G0172440 PROTEIN"/>
    <property type="match status" value="1"/>
</dbReference>
<dbReference type="PANTHER" id="PTHR33223">
    <property type="entry name" value="CCHC-TYPE DOMAIN-CONTAINING PROTEIN"/>
    <property type="match status" value="1"/>
</dbReference>
<reference evidence="2 3" key="1">
    <citation type="submission" date="2019-08" db="EMBL/GenBank/DDBJ databases">
        <title>Draft genome sequences of two oriental melons (Cucumis melo L. var makuwa).</title>
        <authorList>
            <person name="Kwon S.-Y."/>
        </authorList>
    </citation>
    <scope>NUCLEOTIDE SEQUENCE [LARGE SCALE GENOMIC DNA]</scope>
    <source>
        <strain evidence="3">cv. SW 3</strain>
        <tissue evidence="2">Leaf</tissue>
    </source>
</reference>
<proteinExistence type="predicted"/>
<evidence type="ECO:0000313" key="2">
    <source>
        <dbReference type="EMBL" id="KAA0046607.1"/>
    </source>
</evidence>
<sequence length="231" mass="25873">MDEQTNDQVQAVRQDVEGLKDQLAKILELLTTGRGKSVAGTSSQVEVDLNQVLEDMPAYPPGFTPQRSSSPRMGDITYPTSFPAPNPNTTTQQAAHANNPISTPIMEGSKKISEEQGSRRRLEFLEERLRVIEGADMYGSIDATQLCLISDVVIPPKFKTPDFEKYNGTSCPKSHLVMYCRKMSAYAHDDKLLIHCFQDSLVGPASRWYMQLDGSQVHRWKDLADSFFKTI</sequence>
<dbReference type="EMBL" id="SSTE01014001">
    <property type="protein sequence ID" value="KAA0046607.1"/>
    <property type="molecule type" value="Genomic_DNA"/>
</dbReference>
<protein>
    <submittedName>
        <fullName evidence="2">Gag-pro-like protein</fullName>
    </submittedName>
</protein>
<dbReference type="OrthoDB" id="1750196at2759"/>
<dbReference type="Proteomes" id="UP000321393">
    <property type="component" value="Unassembled WGS sequence"/>
</dbReference>
<feature type="coiled-coil region" evidence="1">
    <location>
        <begin position="2"/>
        <end position="29"/>
    </location>
</feature>